<gene>
    <name evidence="1" type="ORF">GCM10009839_68960</name>
</gene>
<evidence type="ECO:0000313" key="1">
    <source>
        <dbReference type="EMBL" id="GAA2051941.1"/>
    </source>
</evidence>
<protein>
    <submittedName>
        <fullName evidence="1">Uncharacterized protein</fullName>
    </submittedName>
</protein>
<proteinExistence type="predicted"/>
<dbReference type="Proteomes" id="UP001500751">
    <property type="component" value="Unassembled WGS sequence"/>
</dbReference>
<name>A0ABN2V855_9ACTN</name>
<organism evidence="1 2">
    <name type="scientific">Catenulispora yoronensis</name>
    <dbReference type="NCBI Taxonomy" id="450799"/>
    <lineage>
        <taxon>Bacteria</taxon>
        <taxon>Bacillati</taxon>
        <taxon>Actinomycetota</taxon>
        <taxon>Actinomycetes</taxon>
        <taxon>Catenulisporales</taxon>
        <taxon>Catenulisporaceae</taxon>
        <taxon>Catenulispora</taxon>
    </lineage>
</organism>
<reference evidence="1 2" key="1">
    <citation type="journal article" date="2019" name="Int. J. Syst. Evol. Microbiol.">
        <title>The Global Catalogue of Microorganisms (GCM) 10K type strain sequencing project: providing services to taxonomists for standard genome sequencing and annotation.</title>
        <authorList>
            <consortium name="The Broad Institute Genomics Platform"/>
            <consortium name="The Broad Institute Genome Sequencing Center for Infectious Disease"/>
            <person name="Wu L."/>
            <person name="Ma J."/>
        </authorList>
    </citation>
    <scope>NUCLEOTIDE SEQUENCE [LARGE SCALE GENOMIC DNA]</scope>
    <source>
        <strain evidence="1 2">JCM 16014</strain>
    </source>
</reference>
<keyword evidence="2" id="KW-1185">Reference proteome</keyword>
<evidence type="ECO:0000313" key="2">
    <source>
        <dbReference type="Proteomes" id="UP001500751"/>
    </source>
</evidence>
<sequence length="68" mass="6798">MAGAPRAAGAAVLDAAAVAIPFRRHKAPRTAGATPFDAPSTTEETVMGYISAGAKRCVLTVCAGGLVR</sequence>
<comment type="caution">
    <text evidence="1">The sequence shown here is derived from an EMBL/GenBank/DDBJ whole genome shotgun (WGS) entry which is preliminary data.</text>
</comment>
<dbReference type="EMBL" id="BAAAQN010000053">
    <property type="protein sequence ID" value="GAA2051941.1"/>
    <property type="molecule type" value="Genomic_DNA"/>
</dbReference>
<accession>A0ABN2V855</accession>